<gene>
    <name evidence="1" type="ORF">FNJ87_09955</name>
</gene>
<accession>A0ABS0A5I8</accession>
<dbReference type="EMBL" id="JADKYU010000508">
    <property type="protein sequence ID" value="MBF4984637.1"/>
    <property type="molecule type" value="Genomic_DNA"/>
</dbReference>
<protein>
    <submittedName>
        <fullName evidence="1">TPM domain-containing protein</fullName>
    </submittedName>
</protein>
<proteinExistence type="predicted"/>
<dbReference type="Proteomes" id="UP001194729">
    <property type="component" value="Unassembled WGS sequence"/>
</dbReference>
<keyword evidence="2" id="KW-1185">Reference proteome</keyword>
<evidence type="ECO:0000313" key="1">
    <source>
        <dbReference type="EMBL" id="MBF4984637.1"/>
    </source>
</evidence>
<name>A0ABS0A5I8_9FLAO</name>
<comment type="caution">
    <text evidence="1">The sequence shown here is derived from an EMBL/GenBank/DDBJ whole genome shotgun (WGS) entry which is preliminary data.</text>
</comment>
<reference evidence="1 2" key="1">
    <citation type="submission" date="2020-11" db="EMBL/GenBank/DDBJ databases">
        <title>P. mediterranea TC4 genome.</title>
        <authorList>
            <person name="Molmeret M."/>
        </authorList>
    </citation>
    <scope>NUCLEOTIDE SEQUENCE [LARGE SCALE GENOMIC DNA]</scope>
    <source>
        <strain evidence="1 2">TC4</strain>
    </source>
</reference>
<organism evidence="1 2">
    <name type="scientific">Nonlabens mediterrranea</name>
    <dbReference type="NCBI Taxonomy" id="1419947"/>
    <lineage>
        <taxon>Bacteria</taxon>
        <taxon>Pseudomonadati</taxon>
        <taxon>Bacteroidota</taxon>
        <taxon>Flavobacteriia</taxon>
        <taxon>Flavobacteriales</taxon>
        <taxon>Flavobacteriaceae</taxon>
        <taxon>Nonlabens</taxon>
    </lineage>
</organism>
<evidence type="ECO:0000313" key="2">
    <source>
        <dbReference type="Proteomes" id="UP001194729"/>
    </source>
</evidence>
<sequence>MGSKVEDFLTATEEQQIIAAIRKAERTTSGETRDGLLSHHL</sequence>
<feature type="non-terminal residue" evidence="1">
    <location>
        <position position="41"/>
    </location>
</feature>